<keyword evidence="4" id="KW-1185">Reference proteome</keyword>
<evidence type="ECO:0000313" key="3">
    <source>
        <dbReference type="EMBL" id="CAK7922389.1"/>
    </source>
</evidence>
<evidence type="ECO:0000313" key="4">
    <source>
        <dbReference type="Proteomes" id="UP001497600"/>
    </source>
</evidence>
<dbReference type="PROSITE" id="PS50048">
    <property type="entry name" value="ZN2_CY6_FUNGAL_2"/>
    <property type="match status" value="1"/>
</dbReference>
<dbReference type="InterPro" id="IPR052783">
    <property type="entry name" value="Metabolic/Drug-Res_Regulator"/>
</dbReference>
<proteinExistence type="predicted"/>
<accession>A0ABP0EM49</accession>
<dbReference type="InterPro" id="IPR001138">
    <property type="entry name" value="Zn2Cys6_DnaBD"/>
</dbReference>
<feature type="region of interest" description="Disordered" evidence="1">
    <location>
        <begin position="300"/>
        <end position="339"/>
    </location>
</feature>
<dbReference type="SMART" id="SM00066">
    <property type="entry name" value="GAL4"/>
    <property type="match status" value="1"/>
</dbReference>
<sequence length="524" mass="57461">MSIDVPSSPEYDDYKSHHHKKKRVGKACDSCRIKKTKCDGKKPCNKCITDNKICVFSEKIKSKDRQHPSGYVELLETRIDLLSKSLEKLIKLSTPHLNFLKEMQISEKTNIPINSVVSYLINKEGLLRNLPVEWENGALIAANLPVDDKGIRTAAKEFAEHSQNIERFRDPANSQFNVESNTEYEEVQTPSVKSSSNSGSLFQHVKREGTDDEIALSHTAAPVPHPTNGFLNSRTNSNETNLSIKGEDSISHSYSPAEMEHDSIPERNETEIESNNYPLDGFFAGGSIVSSSAMLNGGTSAGSTGGDMFSPIPGFESEHRNDSNSASPPTIGTRAPSFDTDTNSFYQSQSLDMFDNTTNHIWPSNSSVSSLTNKFENHGIVSPTVTTAGPHNIITGTALRSASSVTRAHSPKLKNNGHVQKPPHSHNHVHSRSNSSSNHTNEFKINKISSGSSYSTPTPETFASSLDSPSEYREFPFAAVVGNQEGLPSEAFGQHPNYNGLSIMDTENTESFLINNPFLSKSTI</sequence>
<dbReference type="CDD" id="cd00067">
    <property type="entry name" value="GAL4"/>
    <property type="match status" value="1"/>
</dbReference>
<dbReference type="Pfam" id="PF00172">
    <property type="entry name" value="Zn_clus"/>
    <property type="match status" value="1"/>
</dbReference>
<evidence type="ECO:0000259" key="2">
    <source>
        <dbReference type="PROSITE" id="PS50048"/>
    </source>
</evidence>
<dbReference type="EMBL" id="OZ004260">
    <property type="protein sequence ID" value="CAK7922389.1"/>
    <property type="molecule type" value="Genomic_DNA"/>
</dbReference>
<dbReference type="PANTHER" id="PTHR47655">
    <property type="entry name" value="QUINIC ACID UTILIZATION ACTIVATOR"/>
    <property type="match status" value="1"/>
</dbReference>
<evidence type="ECO:0000256" key="1">
    <source>
        <dbReference type="SAM" id="MobiDB-lite"/>
    </source>
</evidence>
<feature type="region of interest" description="Disordered" evidence="1">
    <location>
        <begin position="448"/>
        <end position="467"/>
    </location>
</feature>
<dbReference type="PANTHER" id="PTHR47655:SF3">
    <property type="entry name" value="ZN(II)2CYS6 TRANSCRIPTION FACTOR (EUROFUNG)"/>
    <property type="match status" value="1"/>
</dbReference>
<reference evidence="3 4" key="1">
    <citation type="submission" date="2024-01" db="EMBL/GenBank/DDBJ databases">
        <authorList>
            <consortium name="Genoscope - CEA"/>
            <person name="William W."/>
        </authorList>
    </citation>
    <scope>NUCLEOTIDE SEQUENCE [LARGE SCALE GENOMIC DNA]</scope>
    <source>
        <strain evidence="3 4">29B2s-10</strain>
    </source>
</reference>
<protein>
    <submittedName>
        <fullName evidence="3">Fluconazole resistance protein 1</fullName>
    </submittedName>
</protein>
<feature type="compositionally biased region" description="Basic residues" evidence="1">
    <location>
        <begin position="421"/>
        <end position="431"/>
    </location>
</feature>
<feature type="domain" description="Zn(2)-C6 fungal-type" evidence="2">
    <location>
        <begin position="27"/>
        <end position="56"/>
    </location>
</feature>
<dbReference type="SUPFAM" id="SSF57701">
    <property type="entry name" value="Zn2/Cys6 DNA-binding domain"/>
    <property type="match status" value="1"/>
</dbReference>
<feature type="region of interest" description="Disordered" evidence="1">
    <location>
        <begin position="406"/>
        <end position="442"/>
    </location>
</feature>
<gene>
    <name evidence="3" type="primary">FCR1</name>
    <name evidence="3" type="ORF">CAAN4_H26170</name>
</gene>
<dbReference type="PROSITE" id="PS00463">
    <property type="entry name" value="ZN2_CY6_FUNGAL_1"/>
    <property type="match status" value="1"/>
</dbReference>
<dbReference type="Proteomes" id="UP001497600">
    <property type="component" value="Chromosome H"/>
</dbReference>
<name>A0ABP0EM49_9ASCO</name>
<dbReference type="Gene3D" id="4.10.240.10">
    <property type="entry name" value="Zn(2)-C6 fungal-type DNA-binding domain"/>
    <property type="match status" value="1"/>
</dbReference>
<organism evidence="3 4">
    <name type="scientific">[Candida] anglica</name>
    <dbReference type="NCBI Taxonomy" id="148631"/>
    <lineage>
        <taxon>Eukaryota</taxon>
        <taxon>Fungi</taxon>
        <taxon>Dikarya</taxon>
        <taxon>Ascomycota</taxon>
        <taxon>Saccharomycotina</taxon>
        <taxon>Pichiomycetes</taxon>
        <taxon>Debaryomycetaceae</taxon>
        <taxon>Kurtzmaniella</taxon>
    </lineage>
</organism>
<dbReference type="InterPro" id="IPR036864">
    <property type="entry name" value="Zn2-C6_fun-type_DNA-bd_sf"/>
</dbReference>